<dbReference type="AlphaFoldDB" id="A0AAP1E330"/>
<proteinExistence type="predicted"/>
<comment type="caution">
    <text evidence="2">The sequence shown here is derived from an EMBL/GenBank/DDBJ whole genome shotgun (WGS) entry which is preliminary data.</text>
</comment>
<dbReference type="InterPro" id="IPR032713">
    <property type="entry name" value="EmrE"/>
</dbReference>
<name>A0AAP1E330_BACIU</name>
<evidence type="ECO:0000313" key="3">
    <source>
        <dbReference type="Proteomes" id="UP000076442"/>
    </source>
</evidence>
<evidence type="ECO:0000256" key="1">
    <source>
        <dbReference type="SAM" id="Phobius"/>
    </source>
</evidence>
<keyword evidence="1" id="KW-0472">Membrane</keyword>
<reference evidence="2 3" key="1">
    <citation type="submission" date="2015-09" db="EMBL/GenBank/DDBJ databases">
        <title>Spore heat resistance.</title>
        <authorList>
            <person name="Boekhorst J."/>
            <person name="Berendsen E.M."/>
            <person name="Wells-Bennik M.H."/>
            <person name="Kuipers O.P."/>
        </authorList>
    </citation>
    <scope>NUCLEOTIDE SEQUENCE [LARGE SCALE GENOMIC DNA]</scope>
    <source>
        <strain evidence="2 3">B4122</strain>
    </source>
</reference>
<dbReference type="Pfam" id="PF13536">
    <property type="entry name" value="EmrE"/>
    <property type="match status" value="1"/>
</dbReference>
<organism evidence="2 3">
    <name type="scientific">Bacillus subtilis</name>
    <dbReference type="NCBI Taxonomy" id="1423"/>
    <lineage>
        <taxon>Bacteria</taxon>
        <taxon>Bacillati</taxon>
        <taxon>Bacillota</taxon>
        <taxon>Bacilli</taxon>
        <taxon>Bacillales</taxon>
        <taxon>Bacillaceae</taxon>
        <taxon>Bacillus</taxon>
    </lineage>
</organism>
<keyword evidence="1" id="KW-0812">Transmembrane</keyword>
<accession>A0AAP1E330</accession>
<feature type="transmembrane region" description="Helical" evidence="1">
    <location>
        <begin position="12"/>
        <end position="30"/>
    </location>
</feature>
<feature type="transmembrane region" description="Helical" evidence="1">
    <location>
        <begin position="65"/>
        <end position="87"/>
    </location>
</feature>
<protein>
    <submittedName>
        <fullName evidence="2">Membrane protein</fullName>
    </submittedName>
</protein>
<evidence type="ECO:0000313" key="2">
    <source>
        <dbReference type="EMBL" id="KZD92599.1"/>
    </source>
</evidence>
<gene>
    <name evidence="2" type="ORF">B4122_1506</name>
</gene>
<sequence>MTFHSKSNRSILIVAISSGIIATILFFWATDMVRDNPQKLAAVEATQSGEVIFALLGEIVLLSGVFPSLLSFAGLFIIIAGMMLHTFASQPRKPKKKAQSNLTA</sequence>
<dbReference type="Proteomes" id="UP000076442">
    <property type="component" value="Unassembled WGS sequence"/>
</dbReference>
<keyword evidence="1" id="KW-1133">Transmembrane helix</keyword>
<dbReference type="EMBL" id="LJZV01000009">
    <property type="protein sequence ID" value="KZD92599.1"/>
    <property type="molecule type" value="Genomic_DNA"/>
</dbReference>